<accession>A0AB34JGW7</accession>
<dbReference type="InterPro" id="IPR027640">
    <property type="entry name" value="Kinesin-like_fam"/>
</dbReference>
<dbReference type="GO" id="GO:0005875">
    <property type="term" value="C:microtubule associated complex"/>
    <property type="evidence" value="ECO:0007669"/>
    <property type="project" value="TreeGrafter"/>
</dbReference>
<sequence length="1097" mass="120190">MSQLPEPCAVTVYHRRAPLDPSQPDDVFVSGGKVTLIRSPNDKHAPSAEFEFARVLRPDAPPEAATAEALRSAVSSAKSGVNALLLALGHSHSGKAELVHGMDVGAGGLASAGSSLAEGSIKALFDEIAPHVDGRPTKVSMRFVNVSEERVQDLLRPDSHAHNLQLDIIPSSGVEVVGAPFRPVGSEAIAMQLYQQGKGELRRLDKFHGMDTANATNLLTLSLSMPLAGEAVDKSLHRDATPATTSSVTIVELPGVEGLVEGAAERAQLLMTKGAHSCRGIIDFAEVVSALADRHGPQHVPRRGSKVSILLSELLGANARVHAIATVVSGMPQHSAQTLRLASLLRRVLCYPLVNSPATHGLLAIARSENLALRDLQGHDSGRQAKRSHELNAKSISEMAGGAPSDNGGRFFNDGEIGASGLETSSKEARDLAIEESNMEGKMIRLELEKEQLKEARVRLVKEKEDLRAKCDALIAEKRELEKLQIDSEAERLNVAKALVELEIEGNVKESERAMRVEELEGKLEAEAKAKKSLETANKRLRNEVEELKGELELAQGEKEDLVNELIAVRLGLEQTRGQLALQDESASERQKELAAASEESERRGMQLEELGTALDLARNDAQQSREAHAAAQARVAELETEFAALTEKHSQLAAKLEETTLQLEREQEQNAYNHSASVQQQLKESTLSSERSALQARQEQIEEDLRRADAKAKQEAESAIASAHENTRKRSQELTQARLQLEEQRHLLEEERARSSSLEKRLDSADRRLQAAHEQFRDTIRQLLGQQVPASNESSAASKHMDELATSLREAVISDLEARERFLLKQLEDERKENQQLFALTHAPDKETKAEPEALESSVSAPGAAPQFAGAPADMISQSAMSSKSLVKRSEKEYDALESDATSLRKELEKLRGKLLQSANEYETAARSAAEERAQSERRVLEVRAAADKALQALEQDGNTASMVAKSSERALQAQADLRNSIQGLKDEQALERKRQEEATQLAAANDEVRKIRRENETLRSELARASLGATRELSLLKTRVREMDGLFGSLEAERSSLARRAFGAEEQLVELQNAMATNMARYQREILRLRAAIHK</sequence>
<dbReference type="PROSITE" id="PS50067">
    <property type="entry name" value="KINESIN_MOTOR_2"/>
    <property type="match status" value="1"/>
</dbReference>
<protein>
    <recommendedName>
        <fullName evidence="9">Kinesin motor domain-containing protein</fullName>
    </recommendedName>
</protein>
<dbReference type="GO" id="GO:0007018">
    <property type="term" value="P:microtubule-based movement"/>
    <property type="evidence" value="ECO:0007669"/>
    <property type="project" value="InterPro"/>
</dbReference>
<feature type="compositionally biased region" description="Basic and acidic residues" evidence="8">
    <location>
        <begin position="700"/>
        <end position="717"/>
    </location>
</feature>
<feature type="region of interest" description="Disordered" evidence="8">
    <location>
        <begin position="668"/>
        <end position="733"/>
    </location>
</feature>
<evidence type="ECO:0000256" key="4">
    <source>
        <dbReference type="ARBA" id="ARBA00022840"/>
    </source>
</evidence>
<evidence type="ECO:0000259" key="9">
    <source>
        <dbReference type="PROSITE" id="PS50067"/>
    </source>
</evidence>
<gene>
    <name evidence="10" type="ORF">AB1Y20_023621</name>
</gene>
<evidence type="ECO:0000256" key="5">
    <source>
        <dbReference type="ARBA" id="ARBA00023054"/>
    </source>
</evidence>
<keyword evidence="3" id="KW-0547">Nucleotide-binding</keyword>
<feature type="domain" description="Kinesin motor" evidence="9">
    <location>
        <begin position="9"/>
        <end position="348"/>
    </location>
</feature>
<evidence type="ECO:0000256" key="6">
    <source>
        <dbReference type="PROSITE-ProRule" id="PRU00283"/>
    </source>
</evidence>
<name>A0AB34JGW7_PRYPA</name>
<dbReference type="Proteomes" id="UP001515480">
    <property type="component" value="Unassembled WGS sequence"/>
</dbReference>
<comment type="caution">
    <text evidence="10">The sequence shown here is derived from an EMBL/GenBank/DDBJ whole genome shotgun (WGS) entry which is preliminary data.</text>
</comment>
<keyword evidence="4" id="KW-0067">ATP-binding</keyword>
<keyword evidence="11" id="KW-1185">Reference proteome</keyword>
<evidence type="ECO:0000256" key="8">
    <source>
        <dbReference type="SAM" id="MobiDB-lite"/>
    </source>
</evidence>
<dbReference type="AlphaFoldDB" id="A0AB34JGW7"/>
<dbReference type="Gene3D" id="3.40.850.10">
    <property type="entry name" value="Kinesin motor domain"/>
    <property type="match status" value="1"/>
</dbReference>
<comment type="caution">
    <text evidence="6">Lacks conserved residue(s) required for the propagation of feature annotation.</text>
</comment>
<organism evidence="10 11">
    <name type="scientific">Prymnesium parvum</name>
    <name type="common">Toxic golden alga</name>
    <dbReference type="NCBI Taxonomy" id="97485"/>
    <lineage>
        <taxon>Eukaryota</taxon>
        <taxon>Haptista</taxon>
        <taxon>Haptophyta</taxon>
        <taxon>Prymnesiophyceae</taxon>
        <taxon>Prymnesiales</taxon>
        <taxon>Prymnesiaceae</taxon>
        <taxon>Prymnesium</taxon>
    </lineage>
</organism>
<evidence type="ECO:0000313" key="11">
    <source>
        <dbReference type="Proteomes" id="UP001515480"/>
    </source>
</evidence>
<evidence type="ECO:0000256" key="3">
    <source>
        <dbReference type="ARBA" id="ARBA00022741"/>
    </source>
</evidence>
<dbReference type="SMART" id="SM00129">
    <property type="entry name" value="KISc"/>
    <property type="match status" value="1"/>
</dbReference>
<evidence type="ECO:0000256" key="1">
    <source>
        <dbReference type="ARBA" id="ARBA00004496"/>
    </source>
</evidence>
<dbReference type="Pfam" id="PF00225">
    <property type="entry name" value="Kinesin"/>
    <property type="match status" value="1"/>
</dbReference>
<keyword evidence="2" id="KW-0963">Cytoplasm</keyword>
<dbReference type="GO" id="GO:0005524">
    <property type="term" value="F:ATP binding"/>
    <property type="evidence" value="ECO:0007669"/>
    <property type="project" value="UniProtKB-KW"/>
</dbReference>
<dbReference type="InterPro" id="IPR027417">
    <property type="entry name" value="P-loop_NTPase"/>
</dbReference>
<keyword evidence="5 7" id="KW-0175">Coiled coil</keyword>
<dbReference type="GO" id="GO:0007052">
    <property type="term" value="P:mitotic spindle organization"/>
    <property type="evidence" value="ECO:0007669"/>
    <property type="project" value="TreeGrafter"/>
</dbReference>
<feature type="compositionally biased region" description="Basic and acidic residues" evidence="8">
    <location>
        <begin position="844"/>
        <end position="853"/>
    </location>
</feature>
<evidence type="ECO:0000313" key="10">
    <source>
        <dbReference type="EMBL" id="KAL1520150.1"/>
    </source>
</evidence>
<reference evidence="10 11" key="1">
    <citation type="journal article" date="2024" name="Science">
        <title>Giant polyketide synthase enzymes in the biosynthesis of giant marine polyether toxins.</title>
        <authorList>
            <person name="Fallon T.R."/>
            <person name="Shende V.V."/>
            <person name="Wierzbicki I.H."/>
            <person name="Pendleton A.L."/>
            <person name="Watervoot N.F."/>
            <person name="Auber R.P."/>
            <person name="Gonzalez D.J."/>
            <person name="Wisecaver J.H."/>
            <person name="Moore B.S."/>
        </authorList>
    </citation>
    <scope>NUCLEOTIDE SEQUENCE [LARGE SCALE GENOMIC DNA]</scope>
    <source>
        <strain evidence="10 11">12B1</strain>
    </source>
</reference>
<feature type="coiled-coil region" evidence="7">
    <location>
        <begin position="969"/>
        <end position="1023"/>
    </location>
</feature>
<feature type="region of interest" description="Disordered" evidence="8">
    <location>
        <begin position="840"/>
        <end position="860"/>
    </location>
</feature>
<dbReference type="SUPFAM" id="SSF52540">
    <property type="entry name" value="P-loop containing nucleoside triphosphate hydrolases"/>
    <property type="match status" value="1"/>
</dbReference>
<dbReference type="InterPro" id="IPR036961">
    <property type="entry name" value="Kinesin_motor_dom_sf"/>
</dbReference>
<dbReference type="GO" id="GO:0051231">
    <property type="term" value="P:spindle elongation"/>
    <property type="evidence" value="ECO:0007669"/>
    <property type="project" value="TreeGrafter"/>
</dbReference>
<dbReference type="GO" id="GO:0005737">
    <property type="term" value="C:cytoplasm"/>
    <property type="evidence" value="ECO:0007669"/>
    <property type="project" value="UniProtKB-SubCell"/>
</dbReference>
<dbReference type="PRINTS" id="PR00380">
    <property type="entry name" value="KINESINHEAVY"/>
</dbReference>
<proteinExistence type="inferred from homology"/>
<evidence type="ECO:0000256" key="2">
    <source>
        <dbReference type="ARBA" id="ARBA00022490"/>
    </source>
</evidence>
<dbReference type="InterPro" id="IPR001752">
    <property type="entry name" value="Kinesin_motor_dom"/>
</dbReference>
<dbReference type="EMBL" id="JBGBPQ010000009">
    <property type="protein sequence ID" value="KAL1520150.1"/>
    <property type="molecule type" value="Genomic_DNA"/>
</dbReference>
<dbReference type="GO" id="GO:0003777">
    <property type="term" value="F:microtubule motor activity"/>
    <property type="evidence" value="ECO:0007669"/>
    <property type="project" value="InterPro"/>
</dbReference>
<dbReference type="GO" id="GO:0008017">
    <property type="term" value="F:microtubule binding"/>
    <property type="evidence" value="ECO:0007669"/>
    <property type="project" value="InterPro"/>
</dbReference>
<feature type="compositionally biased region" description="Polar residues" evidence="8">
    <location>
        <begin position="671"/>
        <end position="699"/>
    </location>
</feature>
<feature type="coiled-coil region" evidence="7">
    <location>
        <begin position="888"/>
        <end position="940"/>
    </location>
</feature>
<comment type="subcellular location">
    <subcellularLocation>
        <location evidence="1">Cytoplasm</location>
    </subcellularLocation>
</comment>
<comment type="similarity">
    <text evidence="6">Belongs to the TRAFAC class myosin-kinesin ATPase superfamily. Kinesin family.</text>
</comment>
<dbReference type="PANTHER" id="PTHR47969:SF15">
    <property type="entry name" value="CHROMOSOME-ASSOCIATED KINESIN KIF4A-RELATED"/>
    <property type="match status" value="1"/>
</dbReference>
<dbReference type="PANTHER" id="PTHR47969">
    <property type="entry name" value="CHROMOSOME-ASSOCIATED KINESIN KIF4A-RELATED"/>
    <property type="match status" value="1"/>
</dbReference>
<evidence type="ECO:0000256" key="7">
    <source>
        <dbReference type="SAM" id="Coils"/>
    </source>
</evidence>
<feature type="coiled-coil region" evidence="7">
    <location>
        <begin position="436"/>
        <end position="484"/>
    </location>
</feature>
<feature type="coiled-coil region" evidence="7">
    <location>
        <begin position="517"/>
        <end position="565"/>
    </location>
</feature>